<dbReference type="RefSeq" id="WP_075511001.1">
    <property type="nucleotide sequence ID" value="NZ_CP089224.1"/>
</dbReference>
<organism evidence="1 2">
    <name type="scientific">Mycobacterium ostraviense</name>
    <dbReference type="NCBI Taxonomy" id="2738409"/>
    <lineage>
        <taxon>Bacteria</taxon>
        <taxon>Bacillati</taxon>
        <taxon>Actinomycetota</taxon>
        <taxon>Actinomycetes</taxon>
        <taxon>Mycobacteriales</taxon>
        <taxon>Mycobacteriaceae</taxon>
        <taxon>Mycobacterium</taxon>
    </lineage>
</organism>
<sequence>MGSRIAAEAYRSAVAQLGADDLSNHYRDGQDWLRYVFAPALIDRVQRLSEGEWDLTGWQLFAAGSDVDLITHITEAVAAAGQVVIYPGDWYGFMVGATHDHAVRFDAAGSADLACLCVPSVRNGHLTDEMVAFLARSPARLLNINLFPTLAAADRAEIARALRPLLPGALLSISFSRGFGLTASQLGVLLVPPGHPLATRYRRQWDWFSYFYNALAARAFMAVDMAALAEVDAARRDWVADWLSQRQLPAVASGSYYVRSFRPDGPVADHLRPLFRQGVLRCCLKPTITG</sequence>
<dbReference type="EMBL" id="LWCI01000110">
    <property type="protein sequence ID" value="KZS62117.1"/>
    <property type="molecule type" value="Genomic_DNA"/>
</dbReference>
<dbReference type="Proteomes" id="UP000077342">
    <property type="component" value="Unassembled WGS sequence"/>
</dbReference>
<protein>
    <submittedName>
        <fullName evidence="1">Uncharacterized protein</fullName>
    </submittedName>
</protein>
<dbReference type="AlphaFoldDB" id="A0A164A5G7"/>
<gene>
    <name evidence="1" type="ORF">A4G28_19070</name>
</gene>
<comment type="caution">
    <text evidence="1">The sequence shown here is derived from an EMBL/GenBank/DDBJ whole genome shotgun (WGS) entry which is preliminary data.</text>
</comment>
<dbReference type="InterPro" id="IPR015424">
    <property type="entry name" value="PyrdxlP-dep_Trfase"/>
</dbReference>
<evidence type="ECO:0000313" key="2">
    <source>
        <dbReference type="Proteomes" id="UP000077342"/>
    </source>
</evidence>
<keyword evidence="2" id="KW-1185">Reference proteome</keyword>
<accession>A0A164A5G7</accession>
<reference evidence="2" key="1">
    <citation type="submission" date="2016-04" db="EMBL/GenBank/DDBJ databases">
        <authorList>
            <person name="Strapagiel D."/>
            <person name="Borowka P."/>
            <person name="Marciniak B."/>
            <person name="Bakula Z."/>
            <person name="Van Ingen J."/>
            <person name="Safianowska A."/>
            <person name="Dziadek J."/>
            <person name="Jagielski T."/>
        </authorList>
    </citation>
    <scope>NUCLEOTIDE SEQUENCE [LARGE SCALE GENOMIC DNA]</scope>
    <source>
        <strain evidence="2">1010001458</strain>
    </source>
</reference>
<name>A0A164A5G7_9MYCO</name>
<proteinExistence type="predicted"/>
<evidence type="ECO:0000313" key="1">
    <source>
        <dbReference type="EMBL" id="KZS62117.1"/>
    </source>
</evidence>
<dbReference type="SUPFAM" id="SSF53383">
    <property type="entry name" value="PLP-dependent transferases"/>
    <property type="match status" value="1"/>
</dbReference>